<keyword evidence="1" id="KW-0812">Transmembrane</keyword>
<keyword evidence="1" id="KW-0472">Membrane</keyword>
<feature type="transmembrane region" description="Helical" evidence="1">
    <location>
        <begin position="21"/>
        <end position="40"/>
    </location>
</feature>
<protein>
    <submittedName>
        <fullName evidence="2">Uncharacterized protein</fullName>
    </submittedName>
</protein>
<sequence>MKPDNAKDSFFSTGKPKRLPWFYALILLGIIGLIFMFKWFS</sequence>
<evidence type="ECO:0000313" key="2">
    <source>
        <dbReference type="EMBL" id="SVB56932.1"/>
    </source>
</evidence>
<evidence type="ECO:0000256" key="1">
    <source>
        <dbReference type="SAM" id="Phobius"/>
    </source>
</evidence>
<reference evidence="2" key="1">
    <citation type="submission" date="2018-05" db="EMBL/GenBank/DDBJ databases">
        <authorList>
            <person name="Lanie J.A."/>
            <person name="Ng W.-L."/>
            <person name="Kazmierczak K.M."/>
            <person name="Andrzejewski T.M."/>
            <person name="Davidsen T.M."/>
            <person name="Wayne K.J."/>
            <person name="Tettelin H."/>
            <person name="Glass J.I."/>
            <person name="Rusch D."/>
            <person name="Podicherti R."/>
            <person name="Tsui H.-C.T."/>
            <person name="Winkler M.E."/>
        </authorList>
    </citation>
    <scope>NUCLEOTIDE SEQUENCE</scope>
</reference>
<dbReference type="AlphaFoldDB" id="A0A382F2R7"/>
<proteinExistence type="predicted"/>
<accession>A0A382F2R7</accession>
<keyword evidence="1" id="KW-1133">Transmembrane helix</keyword>
<organism evidence="2">
    <name type="scientific">marine metagenome</name>
    <dbReference type="NCBI Taxonomy" id="408172"/>
    <lineage>
        <taxon>unclassified sequences</taxon>
        <taxon>metagenomes</taxon>
        <taxon>ecological metagenomes</taxon>
    </lineage>
</organism>
<dbReference type="EMBL" id="UINC01047538">
    <property type="protein sequence ID" value="SVB56932.1"/>
    <property type="molecule type" value="Genomic_DNA"/>
</dbReference>
<gene>
    <name evidence="2" type="ORF">METZ01_LOCUS209786</name>
</gene>
<name>A0A382F2R7_9ZZZZ</name>